<proteinExistence type="predicted"/>
<organism evidence="1 2">
    <name type="scientific">Candidatus Chloroploca mongolica</name>
    <dbReference type="NCBI Taxonomy" id="2528176"/>
    <lineage>
        <taxon>Bacteria</taxon>
        <taxon>Bacillati</taxon>
        <taxon>Chloroflexota</taxon>
        <taxon>Chloroflexia</taxon>
        <taxon>Chloroflexales</taxon>
        <taxon>Chloroflexineae</taxon>
        <taxon>Oscillochloridaceae</taxon>
        <taxon>Candidatus Chloroploca</taxon>
    </lineage>
</organism>
<dbReference type="Gene3D" id="1.10.10.10">
    <property type="entry name" value="Winged helix-like DNA-binding domain superfamily/Winged helix DNA-binding domain"/>
    <property type="match status" value="1"/>
</dbReference>
<dbReference type="SUPFAM" id="SSF46689">
    <property type="entry name" value="Homeodomain-like"/>
    <property type="match status" value="1"/>
</dbReference>
<sequence length="124" mass="14058">MTNTAMRDHTTVVRTSRGLSIAGTRITLYSILDYVHAGWPAKLIRDRLNLTDQQITDALDYIATNQSEVEAEYQQVLRDAEEVRHYWEEQNRERLAAIAALPPKPEQAAIRAKLAAAKAKLNQQ</sequence>
<gene>
    <name evidence="1" type="ORF">EYB53_017210</name>
</gene>
<dbReference type="Proteomes" id="UP001193081">
    <property type="component" value="Unassembled WGS sequence"/>
</dbReference>
<evidence type="ECO:0000313" key="1">
    <source>
        <dbReference type="EMBL" id="MBP1467456.1"/>
    </source>
</evidence>
<dbReference type="InterPro" id="IPR007367">
    <property type="entry name" value="DUF433"/>
</dbReference>
<dbReference type="Pfam" id="PF04255">
    <property type="entry name" value="DUF433"/>
    <property type="match status" value="1"/>
</dbReference>
<reference evidence="1 2" key="1">
    <citation type="submission" date="2021-03" db="EMBL/GenBank/DDBJ databases">
        <authorList>
            <person name="Grouzdev D.S."/>
        </authorList>
    </citation>
    <scope>NUCLEOTIDE SEQUENCE [LARGE SCALE GENOMIC DNA]</scope>
    <source>
        <strain evidence="1 2">M50-1</strain>
    </source>
</reference>
<dbReference type="InterPro" id="IPR036388">
    <property type="entry name" value="WH-like_DNA-bd_sf"/>
</dbReference>
<evidence type="ECO:0000313" key="2">
    <source>
        <dbReference type="Proteomes" id="UP001193081"/>
    </source>
</evidence>
<dbReference type="EMBL" id="SIJK02000034">
    <property type="protein sequence ID" value="MBP1467456.1"/>
    <property type="molecule type" value="Genomic_DNA"/>
</dbReference>
<keyword evidence="2" id="KW-1185">Reference proteome</keyword>
<accession>A0ABS4DDE3</accession>
<protein>
    <submittedName>
        <fullName evidence="1">DUF433 domain-containing protein</fullName>
    </submittedName>
</protein>
<name>A0ABS4DDE3_9CHLR</name>
<dbReference type="RefSeq" id="WP_097653360.1">
    <property type="nucleotide sequence ID" value="NZ_SIJK02000034.1"/>
</dbReference>
<comment type="caution">
    <text evidence="1">The sequence shown here is derived from an EMBL/GenBank/DDBJ whole genome shotgun (WGS) entry which is preliminary data.</text>
</comment>
<dbReference type="InterPro" id="IPR009057">
    <property type="entry name" value="Homeodomain-like_sf"/>
</dbReference>